<reference evidence="2" key="2">
    <citation type="journal article" date="2018" name="Mol. Plant Microbe Interact.">
        <title>Genome sequence resources for the wheat stripe rust pathogen (Puccinia striiformis f. sp. tritici) and the barley stripe rust pathogen (Puccinia striiformis f. sp. hordei).</title>
        <authorList>
            <person name="Xia C."/>
            <person name="Wang M."/>
            <person name="Yin C."/>
            <person name="Cornejo O.E."/>
            <person name="Hulbert S.H."/>
            <person name="Chen X."/>
        </authorList>
    </citation>
    <scope>NUCLEOTIDE SEQUENCE [LARGE SCALE GENOMIC DNA]</scope>
    <source>
        <strain evidence="2">93-210</strain>
    </source>
</reference>
<reference evidence="1 2" key="3">
    <citation type="journal article" date="2022" name="Microbiol. Spectr.">
        <title>Folding features and dynamics of 3D genome architecture in plant fungal pathogens.</title>
        <authorList>
            <person name="Xia C."/>
        </authorList>
    </citation>
    <scope>NUCLEOTIDE SEQUENCE [LARGE SCALE GENOMIC DNA]</scope>
    <source>
        <strain evidence="1 2">93-210</strain>
    </source>
</reference>
<gene>
    <name evidence="1" type="ORF">MJO28_001549</name>
</gene>
<sequence>MDSHSHPSLARGNAAGSNLLAHETNTKPVVVNASAASTNVENASQSPSASHSHQHHQHHHHPNHPHHQFVESSPVYHHPFRTITPNSAETNNKILDSHPQSKSSTPTNQQQSVFFLPLLLPSVFTPLSIVGRIFGTEFPSRKVSPISGCHLSSCAT</sequence>
<evidence type="ECO:0000313" key="2">
    <source>
        <dbReference type="Proteomes" id="UP001060170"/>
    </source>
</evidence>
<accession>A0ACC0EW16</accession>
<evidence type="ECO:0000313" key="1">
    <source>
        <dbReference type="EMBL" id="KAI7961060.1"/>
    </source>
</evidence>
<comment type="caution">
    <text evidence="1">The sequence shown here is derived from an EMBL/GenBank/DDBJ whole genome shotgun (WGS) entry which is preliminary data.</text>
</comment>
<dbReference type="EMBL" id="CM045866">
    <property type="protein sequence ID" value="KAI7961060.1"/>
    <property type="molecule type" value="Genomic_DNA"/>
</dbReference>
<reference evidence="2" key="1">
    <citation type="journal article" date="2018" name="BMC Genomics">
        <title>Genomic insights into host adaptation between the wheat stripe rust pathogen (Puccinia striiformis f. sp. tritici) and the barley stripe rust pathogen (Puccinia striiformis f. sp. hordei).</title>
        <authorList>
            <person name="Xia C."/>
            <person name="Wang M."/>
            <person name="Yin C."/>
            <person name="Cornejo O.E."/>
            <person name="Hulbert S.H."/>
            <person name="Chen X."/>
        </authorList>
    </citation>
    <scope>NUCLEOTIDE SEQUENCE [LARGE SCALE GENOMIC DNA]</scope>
    <source>
        <strain evidence="2">93-210</strain>
    </source>
</reference>
<organism evidence="1 2">
    <name type="scientific">Puccinia striiformis f. sp. tritici</name>
    <dbReference type="NCBI Taxonomy" id="168172"/>
    <lineage>
        <taxon>Eukaryota</taxon>
        <taxon>Fungi</taxon>
        <taxon>Dikarya</taxon>
        <taxon>Basidiomycota</taxon>
        <taxon>Pucciniomycotina</taxon>
        <taxon>Pucciniomycetes</taxon>
        <taxon>Pucciniales</taxon>
        <taxon>Pucciniaceae</taxon>
        <taxon>Puccinia</taxon>
    </lineage>
</organism>
<proteinExistence type="predicted"/>
<keyword evidence="2" id="KW-1185">Reference proteome</keyword>
<name>A0ACC0EW16_9BASI</name>
<protein>
    <submittedName>
        <fullName evidence="1">Uncharacterized protein</fullName>
    </submittedName>
</protein>
<dbReference type="Proteomes" id="UP001060170">
    <property type="component" value="Chromosome 2"/>
</dbReference>